<evidence type="ECO:0000313" key="1">
    <source>
        <dbReference type="EMBL" id="DAG06051.1"/>
    </source>
</evidence>
<protein>
    <submittedName>
        <fullName evidence="1">Uncharacterized protein</fullName>
    </submittedName>
</protein>
<sequence>MVKETKTSGTVLKKRYNEAEPQLETVSSLMKSEDEPVQLDNNLAETLRNIYNTLNGKINIKYANNKLNINGINHPVDIGLNLLNNFINKDKVPIDNIIFNKNNTVGINGTNISNVYDEPTRATEVVITMGNVKYYLMPKNIVLTTDQLKAVHRLEVINKSKWPHMLSDVIRDAYGDKVVEYSLMIATLNLNDEEIYMSADKILEVAIQNGFISLNDE</sequence>
<name>A0A8S5VHG1_9CAUD</name>
<accession>A0A8S5VHG1</accession>
<organism evidence="1">
    <name type="scientific">Myoviridae sp. ctkfK18</name>
    <dbReference type="NCBI Taxonomy" id="2825165"/>
    <lineage>
        <taxon>Viruses</taxon>
        <taxon>Duplodnaviria</taxon>
        <taxon>Heunggongvirae</taxon>
        <taxon>Uroviricota</taxon>
        <taxon>Caudoviricetes</taxon>
    </lineage>
</organism>
<proteinExistence type="predicted"/>
<dbReference type="EMBL" id="BK016265">
    <property type="protein sequence ID" value="DAG06051.1"/>
    <property type="molecule type" value="Genomic_DNA"/>
</dbReference>
<reference evidence="1" key="1">
    <citation type="journal article" date="2021" name="Proc. Natl. Acad. Sci. U.S.A.">
        <title>A Catalog of Tens of Thousands of Viruses from Human Metagenomes Reveals Hidden Associations with Chronic Diseases.</title>
        <authorList>
            <person name="Tisza M.J."/>
            <person name="Buck C.B."/>
        </authorList>
    </citation>
    <scope>NUCLEOTIDE SEQUENCE</scope>
    <source>
        <strain evidence="1">CtkfK18</strain>
    </source>
</reference>